<accession>A0ABU5TVZ6</accession>
<feature type="transmembrane region" description="Helical" evidence="1">
    <location>
        <begin position="120"/>
        <end position="141"/>
    </location>
</feature>
<organism evidence="2 3">
    <name type="scientific">Limnoraphis robusta CCNP1315</name>
    <dbReference type="NCBI Taxonomy" id="3110306"/>
    <lineage>
        <taxon>Bacteria</taxon>
        <taxon>Bacillati</taxon>
        <taxon>Cyanobacteriota</taxon>
        <taxon>Cyanophyceae</taxon>
        <taxon>Oscillatoriophycideae</taxon>
        <taxon>Oscillatoriales</taxon>
        <taxon>Sirenicapillariaceae</taxon>
        <taxon>Limnoraphis</taxon>
    </lineage>
</organism>
<reference evidence="2 3" key="1">
    <citation type="submission" date="2023-12" db="EMBL/GenBank/DDBJ databases">
        <title>Baltic Sea Cyanobacteria.</title>
        <authorList>
            <person name="Delbaje E."/>
            <person name="Fewer D.P."/>
            <person name="Shishido T.K."/>
        </authorList>
    </citation>
    <scope>NUCLEOTIDE SEQUENCE [LARGE SCALE GENOMIC DNA]</scope>
    <source>
        <strain evidence="2 3">CCNP 1315</strain>
    </source>
</reference>
<evidence type="ECO:0000313" key="3">
    <source>
        <dbReference type="Proteomes" id="UP001301728"/>
    </source>
</evidence>
<dbReference type="PANTHER" id="PTHR36383:SF1">
    <property type="entry name" value="PROTEIN, PUTATIVE-RELATED"/>
    <property type="match status" value="1"/>
</dbReference>
<keyword evidence="1" id="KW-1133">Transmembrane helix</keyword>
<evidence type="ECO:0000256" key="1">
    <source>
        <dbReference type="SAM" id="Phobius"/>
    </source>
</evidence>
<name>A0ABU5TVZ6_9CYAN</name>
<dbReference type="RefSeq" id="WP_049557250.1">
    <property type="nucleotide sequence ID" value="NZ_JAYGHT010000020.1"/>
</dbReference>
<protein>
    <recommendedName>
        <fullName evidence="4">DUF4345 domain-containing protein</fullName>
    </recommendedName>
</protein>
<feature type="transmembrane region" description="Helical" evidence="1">
    <location>
        <begin position="20"/>
        <end position="44"/>
    </location>
</feature>
<proteinExistence type="predicted"/>
<comment type="caution">
    <text evidence="2">The sequence shown here is derived from an EMBL/GenBank/DDBJ whole genome shotgun (WGS) entry which is preliminary data.</text>
</comment>
<gene>
    <name evidence="2" type="ORF">VB854_08915</name>
</gene>
<sequence length="157" mass="17320">MENKINNASQLTFLERIESLKAGILSGTMAFLALSLLMAFNLFILANQFEALEPIQITFDVRLIIRGAIAFISGFLFGVTYRYVVRSDQNPHLNSGAVLAFGLVRGLGELDGGLNTQENGWFFAVIVAESILLFAVARIILDLALKQGWLKPFNSTH</sequence>
<feature type="transmembrane region" description="Helical" evidence="1">
    <location>
        <begin position="64"/>
        <end position="84"/>
    </location>
</feature>
<dbReference type="EMBL" id="JAYGHT010000020">
    <property type="protein sequence ID" value="MEA5519069.1"/>
    <property type="molecule type" value="Genomic_DNA"/>
</dbReference>
<keyword evidence="1" id="KW-0472">Membrane</keyword>
<evidence type="ECO:0008006" key="4">
    <source>
        <dbReference type="Google" id="ProtNLM"/>
    </source>
</evidence>
<keyword evidence="3" id="KW-1185">Reference proteome</keyword>
<evidence type="ECO:0000313" key="2">
    <source>
        <dbReference type="EMBL" id="MEA5519069.1"/>
    </source>
</evidence>
<dbReference type="Proteomes" id="UP001301728">
    <property type="component" value="Unassembled WGS sequence"/>
</dbReference>
<keyword evidence="1" id="KW-0812">Transmembrane</keyword>
<dbReference type="PANTHER" id="PTHR36383">
    <property type="entry name" value="OS09G0529350 PROTEIN"/>
    <property type="match status" value="1"/>
</dbReference>